<proteinExistence type="predicted"/>
<organism evidence="1 2">
    <name type="scientific">Dentiscutata heterogama</name>
    <dbReference type="NCBI Taxonomy" id="1316150"/>
    <lineage>
        <taxon>Eukaryota</taxon>
        <taxon>Fungi</taxon>
        <taxon>Fungi incertae sedis</taxon>
        <taxon>Mucoromycota</taxon>
        <taxon>Glomeromycotina</taxon>
        <taxon>Glomeromycetes</taxon>
        <taxon>Diversisporales</taxon>
        <taxon>Gigasporaceae</taxon>
        <taxon>Dentiscutata</taxon>
    </lineage>
</organism>
<gene>
    <name evidence="1" type="ORF">DHETER_LOCUS6604</name>
</gene>
<dbReference type="EMBL" id="CAJVPU010008467">
    <property type="protein sequence ID" value="CAG8584328.1"/>
    <property type="molecule type" value="Genomic_DNA"/>
</dbReference>
<protein>
    <submittedName>
        <fullName evidence="1">7149_t:CDS:1</fullName>
    </submittedName>
</protein>
<evidence type="ECO:0000313" key="1">
    <source>
        <dbReference type="EMBL" id="CAG8584328.1"/>
    </source>
</evidence>
<dbReference type="Proteomes" id="UP000789702">
    <property type="component" value="Unassembled WGS sequence"/>
</dbReference>
<evidence type="ECO:0000313" key="2">
    <source>
        <dbReference type="Proteomes" id="UP000789702"/>
    </source>
</evidence>
<keyword evidence="2" id="KW-1185">Reference proteome</keyword>
<sequence>MASTSIPIEEYNSEQKDFPLHNREQVTMIVCSPNFKYIATRRFRDKNFEYNHIIKSDKIVGFNTNGTLVIKKLIPDKSDTWISYLREILNDSNSIFMSSDSEKIKNLIRRADDKSKETTDKTVIDKSKKIVGKSTKDIGKSEEKTAEVEKTYSKYFITWTLKYENNKKYIILTAKFKKDNKKDDETKSDSIQIVPELYIKAIMNNKEFINECNCLNN</sequence>
<feature type="non-terminal residue" evidence="1">
    <location>
        <position position="217"/>
    </location>
</feature>
<name>A0ACA9MF10_9GLOM</name>
<accession>A0ACA9MF10</accession>
<comment type="caution">
    <text evidence="1">The sequence shown here is derived from an EMBL/GenBank/DDBJ whole genome shotgun (WGS) entry which is preliminary data.</text>
</comment>
<reference evidence="1" key="1">
    <citation type="submission" date="2021-06" db="EMBL/GenBank/DDBJ databases">
        <authorList>
            <person name="Kallberg Y."/>
            <person name="Tangrot J."/>
            <person name="Rosling A."/>
        </authorList>
    </citation>
    <scope>NUCLEOTIDE SEQUENCE</scope>
    <source>
        <strain evidence="1">IL203A</strain>
    </source>
</reference>